<feature type="coiled-coil region" evidence="1">
    <location>
        <begin position="680"/>
        <end position="741"/>
    </location>
</feature>
<evidence type="ECO:0000313" key="3">
    <source>
        <dbReference type="EMBL" id="GLI62873.1"/>
    </source>
</evidence>
<keyword evidence="4" id="KW-1185">Reference proteome</keyword>
<reference evidence="3 4" key="1">
    <citation type="journal article" date="2023" name="IScience">
        <title>Expanded male sex-determining region conserved during the evolution of homothallism in the green alga Volvox.</title>
        <authorList>
            <person name="Yamamoto K."/>
            <person name="Matsuzaki R."/>
            <person name="Mahakham W."/>
            <person name="Heman W."/>
            <person name="Sekimoto H."/>
            <person name="Kawachi M."/>
            <person name="Minakuchi Y."/>
            <person name="Toyoda A."/>
            <person name="Nozaki H."/>
        </authorList>
    </citation>
    <scope>NUCLEOTIDE SEQUENCE [LARGE SCALE GENOMIC DNA]</scope>
    <source>
        <strain evidence="3 4">NIES-4468</strain>
    </source>
</reference>
<accession>A0ABQ5S042</accession>
<evidence type="ECO:0000256" key="1">
    <source>
        <dbReference type="SAM" id="Coils"/>
    </source>
</evidence>
<comment type="caution">
    <text evidence="3">The sequence shown here is derived from an EMBL/GenBank/DDBJ whole genome shotgun (WGS) entry which is preliminary data.</text>
</comment>
<name>A0ABQ5S042_9CHLO</name>
<feature type="compositionally biased region" description="Low complexity" evidence="2">
    <location>
        <begin position="798"/>
        <end position="807"/>
    </location>
</feature>
<evidence type="ECO:0000256" key="2">
    <source>
        <dbReference type="SAM" id="MobiDB-lite"/>
    </source>
</evidence>
<feature type="coiled-coil region" evidence="1">
    <location>
        <begin position="393"/>
        <end position="644"/>
    </location>
</feature>
<keyword evidence="1" id="KW-0175">Coiled coil</keyword>
<dbReference type="EMBL" id="BSDZ01000014">
    <property type="protein sequence ID" value="GLI62873.1"/>
    <property type="molecule type" value="Genomic_DNA"/>
</dbReference>
<feature type="region of interest" description="Disordered" evidence="2">
    <location>
        <begin position="784"/>
        <end position="808"/>
    </location>
</feature>
<sequence>MLLNSYTLGIKIHAQMQQNTVMRRATSLGPRQPKAIISRRVGLVGSLTTIFLGLSHKAGAEPVELQFQAPVGEATTYTASDAFEIAPRALAELSSSSVALTTFVTIAAGSLAASLGFQLNEQKHATIQAQTAADTAFAQCDQLTAEVEVLTEKLASEEKAAQAAANNSGRKIAVLEEEQSRLKADLSRAQQELRAAELRGTATSTQLQAVEEKLREARSELAAAVAVQKATAEDAAAAMARSQQLSMALAREKAKGEKAQAEAKARLQAAAKAQADAEDAGIRARTELANTRSRVTRLEADILTRTEQLTALEQDAATAYAHVIELRGQLEAARSQLVAVNTLVGELEAQKTALEGERCRMADELEAERCRVVELHAANTMALQDAATLIARVSGLEEELSCTTEHLNAYKAELHAETATSKALQVQVAALQDRVAQAAQQLAAAEAATAAVELRFVELSQQATDLQSQVEQADARAAESQAVRGATSIELAAAISRVRDLEQQMDRLAGHLEKNEAELEVERSARHGLRNRLDELQELHLKLEATAKNLKTSQEATARDLVDSQGKLRELEAQAEKQREKARHYKQEAECAAAELASVRDELDKTRSVTTAANAKVAELSTMIANYEARSKDLDKKVQDAATREAGLLRAADTSKTALTKMEHDAQAIRREMAENSMRAVQMKHENADLRRTVEELQAKLDKVLTDPDKSLGLEQQVAHLQDELALAQSFQAQVEDLRQQLALRDRQLEESVRNLSRLQAMLGNRSDGELGIAVPVTVADPTVPSKSEVPGLKKARASSARNTARRGTVERAVTESAAVFATVDEGPSVDLHQPEVPAVATDQVKRTRTATMKSASQVMPVKREV</sequence>
<dbReference type="SUPFAM" id="SSF57997">
    <property type="entry name" value="Tropomyosin"/>
    <property type="match status" value="1"/>
</dbReference>
<organism evidence="3 4">
    <name type="scientific">Volvox africanus</name>
    <dbReference type="NCBI Taxonomy" id="51714"/>
    <lineage>
        <taxon>Eukaryota</taxon>
        <taxon>Viridiplantae</taxon>
        <taxon>Chlorophyta</taxon>
        <taxon>core chlorophytes</taxon>
        <taxon>Chlorophyceae</taxon>
        <taxon>CS clade</taxon>
        <taxon>Chlamydomonadales</taxon>
        <taxon>Volvocaceae</taxon>
        <taxon>Volvox</taxon>
    </lineage>
</organism>
<proteinExistence type="predicted"/>
<feature type="coiled-coil region" evidence="1">
    <location>
        <begin position="133"/>
        <end position="227"/>
    </location>
</feature>
<dbReference type="Proteomes" id="UP001165090">
    <property type="component" value="Unassembled WGS sequence"/>
</dbReference>
<gene>
    <name evidence="3" type="primary">VAMT014</name>
    <name evidence="3" type="ORF">VaNZ11_005609</name>
</gene>
<protein>
    <submittedName>
        <fullName evidence="3">Uncharacterized protein</fullName>
    </submittedName>
</protein>
<evidence type="ECO:0000313" key="4">
    <source>
        <dbReference type="Proteomes" id="UP001165090"/>
    </source>
</evidence>